<dbReference type="SUPFAM" id="SSF103657">
    <property type="entry name" value="BAR/IMD domain-like"/>
    <property type="match status" value="1"/>
</dbReference>
<evidence type="ECO:0000256" key="2">
    <source>
        <dbReference type="SAM" id="MobiDB-lite"/>
    </source>
</evidence>
<organism evidence="4 5">
    <name type="scientific">Plectus sambesii</name>
    <dbReference type="NCBI Taxonomy" id="2011161"/>
    <lineage>
        <taxon>Eukaryota</taxon>
        <taxon>Metazoa</taxon>
        <taxon>Ecdysozoa</taxon>
        <taxon>Nematoda</taxon>
        <taxon>Chromadorea</taxon>
        <taxon>Plectida</taxon>
        <taxon>Plectina</taxon>
        <taxon>Plectoidea</taxon>
        <taxon>Plectidae</taxon>
        <taxon>Plectus</taxon>
    </lineage>
</organism>
<accession>A0A914ULL9</accession>
<reference evidence="5" key="1">
    <citation type="submission" date="2022-11" db="UniProtKB">
        <authorList>
            <consortium name="WormBaseParasite"/>
        </authorList>
    </citation>
    <scope>IDENTIFICATION</scope>
</reference>
<feature type="domain" description="AH" evidence="3">
    <location>
        <begin position="108"/>
        <end position="312"/>
    </location>
</feature>
<dbReference type="WBParaSite" id="PSAMB.scaffold107size78742.g2032.t1">
    <property type="protein sequence ID" value="PSAMB.scaffold107size78742.g2032.t1"/>
    <property type="gene ID" value="PSAMB.scaffold107size78742.g2032"/>
</dbReference>
<feature type="coiled-coil region" evidence="1">
    <location>
        <begin position="215"/>
        <end position="269"/>
    </location>
</feature>
<dbReference type="SMART" id="SM01015">
    <property type="entry name" value="Arfaptin"/>
    <property type="match status" value="1"/>
</dbReference>
<sequence>MMSESAANPFVDGRQVPGSNGSLTLDTDTNNQHAAANVSPYSRADSPSAHDTSSPYAATGKRLVDLCFKTYDIGDVHSKLDSLKQWSISTYKCTKQAVYEHLGKTQRTLDPELEQRIEQTKDLQKRYLQLLQLSRSFTSFFNQMTTMQSSLAEAMNDLAQKEPRLRDEFTCNSEAQKTIAQSAQTLMNALNFFLSTMETLCEKTIEDTLKTVRSYDQARLQYDAYRMDLAVLQQQGGAGGSASEFQGRLYEAEHNCQTYKSKYEQLRDDIQVKLRFLDENRVKVMKKQLLLFHNATCAYFSGNNTALEASLKQFHIASNDGPSFLEQ</sequence>
<dbReference type="Gene3D" id="1.20.1270.60">
    <property type="entry name" value="Arfaptin homology (AH) domain/BAR domain"/>
    <property type="match status" value="1"/>
</dbReference>
<dbReference type="PANTHER" id="PTHR12141:SF5">
    <property type="entry name" value="ARFAPTIN"/>
    <property type="match status" value="1"/>
</dbReference>
<dbReference type="InterPro" id="IPR010504">
    <property type="entry name" value="AH_dom"/>
</dbReference>
<dbReference type="FunFam" id="1.20.1270.60:FF:000085">
    <property type="entry name" value="Predicted protein"/>
    <property type="match status" value="1"/>
</dbReference>
<dbReference type="Pfam" id="PF06456">
    <property type="entry name" value="Arfaptin"/>
    <property type="match status" value="1"/>
</dbReference>
<name>A0A914ULL9_9BILA</name>
<dbReference type="GO" id="GO:0032588">
    <property type="term" value="C:trans-Golgi network membrane"/>
    <property type="evidence" value="ECO:0007669"/>
    <property type="project" value="TreeGrafter"/>
</dbReference>
<evidence type="ECO:0000313" key="4">
    <source>
        <dbReference type="Proteomes" id="UP000887566"/>
    </source>
</evidence>
<evidence type="ECO:0000256" key="1">
    <source>
        <dbReference type="SAM" id="Coils"/>
    </source>
</evidence>
<proteinExistence type="predicted"/>
<dbReference type="PROSITE" id="PS50870">
    <property type="entry name" value="AH"/>
    <property type="match status" value="1"/>
</dbReference>
<evidence type="ECO:0000259" key="3">
    <source>
        <dbReference type="PROSITE" id="PS50870"/>
    </source>
</evidence>
<keyword evidence="1" id="KW-0175">Coiled coil</keyword>
<dbReference type="InterPro" id="IPR027267">
    <property type="entry name" value="AH/BAR_dom_sf"/>
</dbReference>
<dbReference type="InterPro" id="IPR030798">
    <property type="entry name" value="Arfaptin_fam"/>
</dbReference>
<dbReference type="PANTHER" id="PTHR12141">
    <property type="entry name" value="ARFAPTIN-RELATED"/>
    <property type="match status" value="1"/>
</dbReference>
<dbReference type="Proteomes" id="UP000887566">
    <property type="component" value="Unplaced"/>
</dbReference>
<feature type="compositionally biased region" description="Polar residues" evidence="2">
    <location>
        <begin position="17"/>
        <end position="28"/>
    </location>
</feature>
<protein>
    <submittedName>
        <fullName evidence="5">AH domain-containing protein</fullName>
    </submittedName>
</protein>
<dbReference type="GO" id="GO:0019904">
    <property type="term" value="F:protein domain specific binding"/>
    <property type="evidence" value="ECO:0007669"/>
    <property type="project" value="InterPro"/>
</dbReference>
<dbReference type="GO" id="GO:0034315">
    <property type="term" value="P:regulation of Arp2/3 complex-mediated actin nucleation"/>
    <property type="evidence" value="ECO:0007669"/>
    <property type="project" value="TreeGrafter"/>
</dbReference>
<dbReference type="GO" id="GO:0005543">
    <property type="term" value="F:phospholipid binding"/>
    <property type="evidence" value="ECO:0007669"/>
    <property type="project" value="TreeGrafter"/>
</dbReference>
<keyword evidence="4" id="KW-1185">Reference proteome</keyword>
<evidence type="ECO:0000313" key="5">
    <source>
        <dbReference type="WBParaSite" id="PSAMB.scaffold107size78742.g2032.t1"/>
    </source>
</evidence>
<dbReference type="AlphaFoldDB" id="A0A914ULL9"/>
<feature type="region of interest" description="Disordered" evidence="2">
    <location>
        <begin position="1"/>
        <end position="28"/>
    </location>
</feature>
<dbReference type="GO" id="GO:0006886">
    <property type="term" value="P:intracellular protein transport"/>
    <property type="evidence" value="ECO:0007669"/>
    <property type="project" value="TreeGrafter"/>
</dbReference>